<evidence type="ECO:0000256" key="1">
    <source>
        <dbReference type="ARBA" id="ARBA00008136"/>
    </source>
</evidence>
<feature type="region of interest" description="Disordered" evidence="9">
    <location>
        <begin position="243"/>
        <end position="262"/>
    </location>
</feature>
<evidence type="ECO:0000256" key="8">
    <source>
        <dbReference type="RuleBase" id="RU364100"/>
    </source>
</evidence>
<name>A0ABT2HIY8_9MICO</name>
<dbReference type="PANTHER" id="PTHR13604">
    <property type="entry name" value="DC12-RELATED"/>
    <property type="match status" value="1"/>
</dbReference>
<dbReference type="EC" id="3.4.-.-" evidence="8"/>
<keyword evidence="4 8" id="KW-0378">Hydrolase</keyword>
<reference evidence="10 11" key="1">
    <citation type="submission" date="2022-08" db="EMBL/GenBank/DDBJ databases">
        <title>Taxonomy of Curtobacterium flaccumfaciens.</title>
        <authorList>
            <person name="Osdaghi E."/>
            <person name="Taghavi S.M."/>
            <person name="Hamidizade M."/>
            <person name="Abachi H."/>
            <person name="Fazliarab A."/>
            <person name="Baeyen S."/>
            <person name="Portier P."/>
            <person name="Van Vaerenbergh J."/>
            <person name="Jacques M.-A."/>
        </authorList>
    </citation>
    <scope>NUCLEOTIDE SEQUENCE [LARGE SCALE GENOMIC DNA]</scope>
    <source>
        <strain evidence="10 11">LMG8786T</strain>
    </source>
</reference>
<evidence type="ECO:0000313" key="11">
    <source>
        <dbReference type="Proteomes" id="UP001652264"/>
    </source>
</evidence>
<evidence type="ECO:0000256" key="7">
    <source>
        <dbReference type="ARBA" id="ARBA00023239"/>
    </source>
</evidence>
<dbReference type="Gene3D" id="3.90.1680.10">
    <property type="entry name" value="SOS response associated peptidase-like"/>
    <property type="match status" value="1"/>
</dbReference>
<dbReference type="InterPro" id="IPR036590">
    <property type="entry name" value="SRAP-like"/>
</dbReference>
<evidence type="ECO:0000313" key="10">
    <source>
        <dbReference type="EMBL" id="MCS6523233.1"/>
    </source>
</evidence>
<accession>A0ABT2HIY8</accession>
<dbReference type="RefSeq" id="WP_229666884.1">
    <property type="nucleotide sequence ID" value="NZ_BMNV01000007.1"/>
</dbReference>
<proteinExistence type="inferred from homology"/>
<keyword evidence="7" id="KW-0456">Lyase</keyword>
<sequence>MCGRFVVSDTTADLLPELVGELAARTEHVDQETGEVHAGLAPSWNVAPTDPVYAVRQRNGQRELPQISWGFVPSWAKDFQKQRPKPINARIETVATSGMFKRAFATNRCIVPALGYYEWVVREDGKEPHFVHEPGGALAMAGVVSAWPDPTKPEDDPDKWRLSLAIITRDAHVAPGEVHDRMPAFLTPDGYDDWLDGSLGTDDLLALLDHESLAVAAGLEQYEVSRAVNNVRNQGPQLIDPVRRADRADEPVPLFGDKEPPV</sequence>
<organism evidence="10 11">
    <name type="scientific">Curtobacterium citreum</name>
    <dbReference type="NCBI Taxonomy" id="2036"/>
    <lineage>
        <taxon>Bacteria</taxon>
        <taxon>Bacillati</taxon>
        <taxon>Actinomycetota</taxon>
        <taxon>Actinomycetes</taxon>
        <taxon>Micrococcales</taxon>
        <taxon>Microbacteriaceae</taxon>
        <taxon>Curtobacterium</taxon>
    </lineage>
</organism>
<protein>
    <recommendedName>
        <fullName evidence="8">Abasic site processing protein</fullName>
        <ecNumber evidence="8">3.4.-.-</ecNumber>
    </recommendedName>
</protein>
<evidence type="ECO:0000256" key="5">
    <source>
        <dbReference type="ARBA" id="ARBA00023124"/>
    </source>
</evidence>
<keyword evidence="11" id="KW-1185">Reference proteome</keyword>
<keyword evidence="3" id="KW-0227">DNA damage</keyword>
<dbReference type="SUPFAM" id="SSF143081">
    <property type="entry name" value="BB1717-like"/>
    <property type="match status" value="1"/>
</dbReference>
<comment type="caution">
    <text evidence="10">The sequence shown here is derived from an EMBL/GenBank/DDBJ whole genome shotgun (WGS) entry which is preliminary data.</text>
</comment>
<evidence type="ECO:0000256" key="4">
    <source>
        <dbReference type="ARBA" id="ARBA00022801"/>
    </source>
</evidence>
<gene>
    <name evidence="10" type="ORF">NYQ28_11710</name>
</gene>
<dbReference type="Pfam" id="PF02586">
    <property type="entry name" value="SRAP"/>
    <property type="match status" value="1"/>
</dbReference>
<keyword evidence="5" id="KW-0190">Covalent protein-DNA linkage</keyword>
<evidence type="ECO:0000256" key="2">
    <source>
        <dbReference type="ARBA" id="ARBA00022670"/>
    </source>
</evidence>
<dbReference type="GeneID" id="95322996"/>
<dbReference type="Proteomes" id="UP001652264">
    <property type="component" value="Unassembled WGS sequence"/>
</dbReference>
<dbReference type="PANTHER" id="PTHR13604:SF0">
    <property type="entry name" value="ABASIC SITE PROCESSING PROTEIN HMCES"/>
    <property type="match status" value="1"/>
</dbReference>
<comment type="similarity">
    <text evidence="1 8">Belongs to the SOS response-associated peptidase family.</text>
</comment>
<dbReference type="InterPro" id="IPR003738">
    <property type="entry name" value="SRAP"/>
</dbReference>
<dbReference type="EMBL" id="JANVAD010000005">
    <property type="protein sequence ID" value="MCS6523233.1"/>
    <property type="molecule type" value="Genomic_DNA"/>
</dbReference>
<keyword evidence="2 8" id="KW-0645">Protease</keyword>
<evidence type="ECO:0000256" key="6">
    <source>
        <dbReference type="ARBA" id="ARBA00023125"/>
    </source>
</evidence>
<keyword evidence="6" id="KW-0238">DNA-binding</keyword>
<evidence type="ECO:0000256" key="9">
    <source>
        <dbReference type="SAM" id="MobiDB-lite"/>
    </source>
</evidence>
<evidence type="ECO:0000256" key="3">
    <source>
        <dbReference type="ARBA" id="ARBA00022763"/>
    </source>
</evidence>